<sequence length="488" mass="54416">MDMVLILWFIVKKLTRGNYFALKFFDVSFLSSTMSLPFLNILQGADWSKKEAEFKKKESDLRKQVRYLKERTRDLEDLLEDEERRASGSSASSWNCLGKPTLGIDAKPNFHLQGCSNKFIMQEDFQIDGARLFDIDSSSEIYVFARRLSGMGGVHVLTKVSLSSDHEMEDIQLPENTKTVKDLRVSPHARLVLLASLGKKLSVLSLNVEALIDFHLSGCRLVMFMGCWQFSLFIRGLAGSDILHLSVICFTTILHSSYKAIKCVQNGTVLQFDMRYTMRHVESSTGLTCNPIHTLHSLSPDSSLSSGMRSVLSASSLGLCQWNFGGGEERPYVIPESDKQGVCISLAYCKSSDDIVASYRPKIETSGGLEISQPTLTAPGQGTRGSHVLYRKTGSTYQKLGATCANVSDIRLPKSAIIDGVYQNHLFASGDESTCELVLQELPSLMAVEHLRPRTYPIRDVKYIRHLNSGLLSCLSEDSLQLFTTKLF</sequence>
<gene>
    <name evidence="1" type="ORF">DH2020_026142</name>
</gene>
<evidence type="ECO:0000313" key="1">
    <source>
        <dbReference type="EMBL" id="KAK6140144.1"/>
    </source>
</evidence>
<dbReference type="Proteomes" id="UP001318860">
    <property type="component" value="Unassembled WGS sequence"/>
</dbReference>
<accession>A0ABR0W1F5</accession>
<reference evidence="1 2" key="1">
    <citation type="journal article" date="2021" name="Comput. Struct. Biotechnol. J.">
        <title>De novo genome assembly of the potent medicinal plant Rehmannia glutinosa using nanopore technology.</title>
        <authorList>
            <person name="Ma L."/>
            <person name="Dong C."/>
            <person name="Song C."/>
            <person name="Wang X."/>
            <person name="Zheng X."/>
            <person name="Niu Y."/>
            <person name="Chen S."/>
            <person name="Feng W."/>
        </authorList>
    </citation>
    <scope>NUCLEOTIDE SEQUENCE [LARGE SCALE GENOMIC DNA]</scope>
    <source>
        <strain evidence="1">DH-2019</strain>
    </source>
</reference>
<dbReference type="InterPro" id="IPR037381">
    <property type="entry name" value="RFWD3"/>
</dbReference>
<organism evidence="1 2">
    <name type="scientific">Rehmannia glutinosa</name>
    <name type="common">Chinese foxglove</name>
    <dbReference type="NCBI Taxonomy" id="99300"/>
    <lineage>
        <taxon>Eukaryota</taxon>
        <taxon>Viridiplantae</taxon>
        <taxon>Streptophyta</taxon>
        <taxon>Embryophyta</taxon>
        <taxon>Tracheophyta</taxon>
        <taxon>Spermatophyta</taxon>
        <taxon>Magnoliopsida</taxon>
        <taxon>eudicotyledons</taxon>
        <taxon>Gunneridae</taxon>
        <taxon>Pentapetalae</taxon>
        <taxon>asterids</taxon>
        <taxon>lamiids</taxon>
        <taxon>Lamiales</taxon>
        <taxon>Orobanchaceae</taxon>
        <taxon>Rehmannieae</taxon>
        <taxon>Rehmannia</taxon>
    </lineage>
</organism>
<comment type="caution">
    <text evidence="1">The sequence shown here is derived from an EMBL/GenBank/DDBJ whole genome shotgun (WGS) entry which is preliminary data.</text>
</comment>
<dbReference type="EMBL" id="JABTTQ020000348">
    <property type="protein sequence ID" value="KAK6140144.1"/>
    <property type="molecule type" value="Genomic_DNA"/>
</dbReference>
<name>A0ABR0W1F5_REHGL</name>
<dbReference type="PANTHER" id="PTHR16047">
    <property type="entry name" value="RFWD3 PROTEIN"/>
    <property type="match status" value="1"/>
</dbReference>
<evidence type="ECO:0000313" key="2">
    <source>
        <dbReference type="Proteomes" id="UP001318860"/>
    </source>
</evidence>
<dbReference type="PANTHER" id="PTHR16047:SF13">
    <property type="entry name" value="E3 UBIQUITIN-PROTEIN LIGASE RFWD3"/>
    <property type="match status" value="1"/>
</dbReference>
<keyword evidence="2" id="KW-1185">Reference proteome</keyword>
<protein>
    <submittedName>
        <fullName evidence="1">Uncharacterized protein</fullName>
    </submittedName>
</protein>
<proteinExistence type="predicted"/>